<dbReference type="InterPro" id="IPR014721">
    <property type="entry name" value="Ribsml_uS5_D2-typ_fold_subgr"/>
</dbReference>
<evidence type="ECO:0000256" key="8">
    <source>
        <dbReference type="NCBIfam" id="TIGR00188"/>
    </source>
</evidence>
<evidence type="ECO:0000313" key="10">
    <source>
        <dbReference type="Proteomes" id="UP000037600"/>
    </source>
</evidence>
<dbReference type="InterPro" id="IPR000100">
    <property type="entry name" value="RNase_P"/>
</dbReference>
<sequence>MSSYTYKRELRLLTPADFQNVFNSNPKKFSCRLYTILACKNNFEQPRLGFTVSKKKAKRAVDRNALKRVVREEFRLQQHELPNFDMVFIPKMGITNADNQMLRHELSYTWKKLKRFLAK</sequence>
<dbReference type="PROSITE" id="PS00648">
    <property type="entry name" value="RIBONUCLEASE_P"/>
    <property type="match status" value="1"/>
</dbReference>
<keyword evidence="3 7" id="KW-0540">Nuclease</keyword>
<comment type="function">
    <text evidence="1 7">RNaseP catalyzes the removal of the 5'-leader sequence from pre-tRNA to produce the mature 5'-terminus. It can also cleave other RNA substrates such as 4.5S RNA. The protein component plays an auxiliary but essential role in vivo by binding to the 5'-leader sequence and broadening the substrate specificity of the ribozyme.</text>
</comment>
<dbReference type="PANTHER" id="PTHR33992:SF1">
    <property type="entry name" value="RIBONUCLEASE P PROTEIN COMPONENT"/>
    <property type="match status" value="1"/>
</dbReference>
<protein>
    <recommendedName>
        <fullName evidence="7 8">Ribonuclease P protein component</fullName>
        <shortName evidence="7">RNase P protein</shortName>
        <shortName evidence="7">RNaseP protein</shortName>
        <ecNumber evidence="7 8">3.1.26.5</ecNumber>
    </recommendedName>
    <alternativeName>
        <fullName evidence="7">Protein C5</fullName>
    </alternativeName>
</protein>
<dbReference type="GO" id="GO:0000049">
    <property type="term" value="F:tRNA binding"/>
    <property type="evidence" value="ECO:0007669"/>
    <property type="project" value="UniProtKB-UniRule"/>
</dbReference>
<dbReference type="InterPro" id="IPR020568">
    <property type="entry name" value="Ribosomal_Su5_D2-typ_SF"/>
</dbReference>
<dbReference type="GO" id="GO:0030677">
    <property type="term" value="C:ribonuclease P complex"/>
    <property type="evidence" value="ECO:0007669"/>
    <property type="project" value="TreeGrafter"/>
</dbReference>
<dbReference type="GO" id="GO:0001682">
    <property type="term" value="P:tRNA 5'-leader removal"/>
    <property type="evidence" value="ECO:0007669"/>
    <property type="project" value="UniProtKB-UniRule"/>
</dbReference>
<dbReference type="AlphaFoldDB" id="A0A0J8GT91"/>
<gene>
    <name evidence="7" type="primary">rnpA</name>
    <name evidence="9" type="ORF">XM47_05820</name>
</gene>
<comment type="similarity">
    <text evidence="7">Belongs to the RnpA family.</text>
</comment>
<dbReference type="EC" id="3.1.26.5" evidence="7 8"/>
<evidence type="ECO:0000256" key="2">
    <source>
        <dbReference type="ARBA" id="ARBA00022694"/>
    </source>
</evidence>
<evidence type="ECO:0000256" key="1">
    <source>
        <dbReference type="ARBA" id="ARBA00002663"/>
    </source>
</evidence>
<dbReference type="OrthoDB" id="9796422at2"/>
<evidence type="ECO:0000256" key="3">
    <source>
        <dbReference type="ARBA" id="ARBA00022722"/>
    </source>
</evidence>
<dbReference type="NCBIfam" id="TIGR00188">
    <property type="entry name" value="rnpA"/>
    <property type="match status" value="1"/>
</dbReference>
<dbReference type="Pfam" id="PF00825">
    <property type="entry name" value="Ribonuclease_P"/>
    <property type="match status" value="1"/>
</dbReference>
<dbReference type="RefSeq" id="WP_048690682.1">
    <property type="nucleotide sequence ID" value="NZ_KQ130485.1"/>
</dbReference>
<evidence type="ECO:0000313" key="9">
    <source>
        <dbReference type="EMBL" id="KMT65972.1"/>
    </source>
</evidence>
<proteinExistence type="inferred from homology"/>
<evidence type="ECO:0000256" key="6">
    <source>
        <dbReference type="ARBA" id="ARBA00022884"/>
    </source>
</evidence>
<evidence type="ECO:0000256" key="5">
    <source>
        <dbReference type="ARBA" id="ARBA00022801"/>
    </source>
</evidence>
<evidence type="ECO:0000256" key="4">
    <source>
        <dbReference type="ARBA" id="ARBA00022759"/>
    </source>
</evidence>
<accession>A0A0J8GT91</accession>
<dbReference type="GO" id="GO:0004526">
    <property type="term" value="F:ribonuclease P activity"/>
    <property type="evidence" value="ECO:0007669"/>
    <property type="project" value="UniProtKB-UniRule"/>
</dbReference>
<dbReference type="SUPFAM" id="SSF54211">
    <property type="entry name" value="Ribosomal protein S5 domain 2-like"/>
    <property type="match status" value="1"/>
</dbReference>
<keyword evidence="2 7" id="KW-0819">tRNA processing</keyword>
<dbReference type="EMBL" id="LAZL01000007">
    <property type="protein sequence ID" value="KMT65972.1"/>
    <property type="molecule type" value="Genomic_DNA"/>
</dbReference>
<comment type="catalytic activity">
    <reaction evidence="7">
        <text>Endonucleolytic cleavage of RNA, removing 5'-extranucleotides from tRNA precursor.</text>
        <dbReference type="EC" id="3.1.26.5"/>
    </reaction>
</comment>
<keyword evidence="4 7" id="KW-0255">Endonuclease</keyword>
<dbReference type="GO" id="GO:0042781">
    <property type="term" value="F:3'-tRNA processing endoribonuclease activity"/>
    <property type="evidence" value="ECO:0007669"/>
    <property type="project" value="TreeGrafter"/>
</dbReference>
<keyword evidence="10" id="KW-1185">Reference proteome</keyword>
<keyword evidence="5 7" id="KW-0378">Hydrolase</keyword>
<evidence type="ECO:0000256" key="7">
    <source>
        <dbReference type="HAMAP-Rule" id="MF_00227"/>
    </source>
</evidence>
<comment type="caution">
    <text evidence="9">The sequence shown here is derived from an EMBL/GenBank/DDBJ whole genome shotgun (WGS) entry which is preliminary data.</text>
</comment>
<dbReference type="STRING" id="1513271.XM47_05820"/>
<dbReference type="Proteomes" id="UP000037600">
    <property type="component" value="Unassembled WGS sequence"/>
</dbReference>
<keyword evidence="6 7" id="KW-0694">RNA-binding</keyword>
<comment type="subunit">
    <text evidence="7">Consists of a catalytic RNA component (M1 or rnpB) and a protein subunit.</text>
</comment>
<dbReference type="Gene3D" id="3.30.230.10">
    <property type="match status" value="1"/>
</dbReference>
<organism evidence="9 10">
    <name type="scientific">Catenovulum maritimum</name>
    <dbReference type="NCBI Taxonomy" id="1513271"/>
    <lineage>
        <taxon>Bacteria</taxon>
        <taxon>Pseudomonadati</taxon>
        <taxon>Pseudomonadota</taxon>
        <taxon>Gammaproteobacteria</taxon>
        <taxon>Alteromonadales</taxon>
        <taxon>Alteromonadaceae</taxon>
        <taxon>Catenovulum</taxon>
    </lineage>
</organism>
<dbReference type="PANTHER" id="PTHR33992">
    <property type="entry name" value="RIBONUCLEASE P PROTEIN COMPONENT"/>
    <property type="match status" value="1"/>
</dbReference>
<dbReference type="HAMAP" id="MF_00227">
    <property type="entry name" value="RNase_P"/>
    <property type="match status" value="1"/>
</dbReference>
<reference evidence="9 10" key="1">
    <citation type="submission" date="2015-04" db="EMBL/GenBank/DDBJ databases">
        <title>Draft Genome Sequence of the Novel Agar-Digesting Marine Bacterium Q1.</title>
        <authorList>
            <person name="Li Y."/>
            <person name="Li D."/>
            <person name="Chen G."/>
            <person name="Du Z."/>
        </authorList>
    </citation>
    <scope>NUCLEOTIDE SEQUENCE [LARGE SCALE GENOMIC DNA]</scope>
    <source>
        <strain evidence="9 10">Q1</strain>
    </source>
</reference>
<name>A0A0J8GT91_9ALTE</name>
<dbReference type="InterPro" id="IPR020539">
    <property type="entry name" value="RNase_P_CS"/>
</dbReference>